<evidence type="ECO:0000256" key="1">
    <source>
        <dbReference type="SAM" id="Phobius"/>
    </source>
</evidence>
<keyword evidence="1" id="KW-0812">Transmembrane</keyword>
<proteinExistence type="predicted"/>
<keyword evidence="1" id="KW-1133">Transmembrane helix</keyword>
<feature type="transmembrane region" description="Helical" evidence="1">
    <location>
        <begin position="21"/>
        <end position="44"/>
    </location>
</feature>
<accession>A0A6N3C4I6</accession>
<evidence type="ECO:0000313" key="2">
    <source>
        <dbReference type="EMBL" id="VYU09958.1"/>
    </source>
</evidence>
<name>A0A6N3C4I6_9FIRM</name>
<sequence>MNGLFGPYIEKWMHLITIKNMLLLAVISAIITDLGLHILSLIFSKSPFFKTFIWEIISPVEIEVVPIVGYVLGIVAFVFASSGILYGIFKIFKGQVTYKQLVADLLLNTCIAGWIHFIFVLLAAPIYLLLNLQIRGGAGGLSTIELINVFIMAQLMSKQFSLSPWITGISFYIVSFIFGVGGIILSMSL</sequence>
<evidence type="ECO:0008006" key="3">
    <source>
        <dbReference type="Google" id="ProtNLM"/>
    </source>
</evidence>
<feature type="transmembrane region" description="Helical" evidence="1">
    <location>
        <begin position="64"/>
        <end position="89"/>
    </location>
</feature>
<keyword evidence="1" id="KW-0472">Membrane</keyword>
<protein>
    <recommendedName>
        <fullName evidence="3">Yip1 domain-containing protein</fullName>
    </recommendedName>
</protein>
<feature type="transmembrane region" description="Helical" evidence="1">
    <location>
        <begin position="165"/>
        <end position="187"/>
    </location>
</feature>
<organism evidence="2">
    <name type="scientific">Veillonella dispar</name>
    <dbReference type="NCBI Taxonomy" id="39778"/>
    <lineage>
        <taxon>Bacteria</taxon>
        <taxon>Bacillati</taxon>
        <taxon>Bacillota</taxon>
        <taxon>Negativicutes</taxon>
        <taxon>Veillonellales</taxon>
        <taxon>Veillonellaceae</taxon>
        <taxon>Veillonella</taxon>
    </lineage>
</organism>
<dbReference type="AlphaFoldDB" id="A0A6N3C4I6"/>
<feature type="transmembrane region" description="Helical" evidence="1">
    <location>
        <begin position="101"/>
        <end position="128"/>
    </location>
</feature>
<dbReference type="RefSeq" id="WP_156719704.1">
    <property type="nucleotide sequence ID" value="NZ_CACRUF010000037.1"/>
</dbReference>
<gene>
    <name evidence="2" type="ORF">VDLFYP95_01510</name>
</gene>
<reference evidence="2" key="1">
    <citation type="submission" date="2019-11" db="EMBL/GenBank/DDBJ databases">
        <authorList>
            <person name="Feng L."/>
        </authorList>
    </citation>
    <scope>NUCLEOTIDE SEQUENCE</scope>
    <source>
        <strain evidence="2">VdisparLFYP95</strain>
    </source>
</reference>
<dbReference type="EMBL" id="CACRUF010000037">
    <property type="protein sequence ID" value="VYU09958.1"/>
    <property type="molecule type" value="Genomic_DNA"/>
</dbReference>